<dbReference type="SMART" id="SM00075">
    <property type="entry name" value="HYDRO"/>
    <property type="match status" value="1"/>
</dbReference>
<name>A0A0C2T6B0_AMAMK</name>
<dbReference type="InterPro" id="IPR001338">
    <property type="entry name" value="Class_I_Hydrophobin"/>
</dbReference>
<keyword evidence="6" id="KW-0732">Signal</keyword>
<proteinExistence type="inferred from homology"/>
<evidence type="ECO:0000256" key="4">
    <source>
        <dbReference type="ARBA" id="ARBA00022525"/>
    </source>
</evidence>
<evidence type="ECO:0000256" key="1">
    <source>
        <dbReference type="ARBA" id="ARBA00004191"/>
    </source>
</evidence>
<comment type="similarity">
    <text evidence="2 6">Belongs to the fungal hydrophobin family.</text>
</comment>
<evidence type="ECO:0000313" key="7">
    <source>
        <dbReference type="EMBL" id="KIL62099.1"/>
    </source>
</evidence>
<evidence type="ECO:0000256" key="3">
    <source>
        <dbReference type="ARBA" id="ARBA00022512"/>
    </source>
</evidence>
<sequence>MFISRIILFALPAFVAATAVPRAGGNQNKGNKNTNTGGNNSCSQGTTQFCCNNVQSANALSADNKWLLGMLGVNTDNLVGQIGLSCNPVVASSSGCNAQSVCCQNSQGSGGVAANNCSPTIVNA</sequence>
<dbReference type="STRING" id="946122.A0A0C2T6B0"/>
<dbReference type="HOGENOM" id="CLU_105134_3_0_1"/>
<keyword evidence="5 6" id="KW-1015">Disulfide bond</keyword>
<evidence type="ECO:0000256" key="5">
    <source>
        <dbReference type="ARBA" id="ARBA00023157"/>
    </source>
</evidence>
<feature type="chain" id="PRO_5013987233" description="Hydrophobin" evidence="6">
    <location>
        <begin position="18"/>
        <end position="124"/>
    </location>
</feature>
<reference evidence="7 8" key="1">
    <citation type="submission" date="2014-04" db="EMBL/GenBank/DDBJ databases">
        <title>Evolutionary Origins and Diversification of the Mycorrhizal Mutualists.</title>
        <authorList>
            <consortium name="DOE Joint Genome Institute"/>
            <consortium name="Mycorrhizal Genomics Consortium"/>
            <person name="Kohler A."/>
            <person name="Kuo A."/>
            <person name="Nagy L.G."/>
            <person name="Floudas D."/>
            <person name="Copeland A."/>
            <person name="Barry K.W."/>
            <person name="Cichocki N."/>
            <person name="Veneault-Fourrey C."/>
            <person name="LaButti K."/>
            <person name="Lindquist E.A."/>
            <person name="Lipzen A."/>
            <person name="Lundell T."/>
            <person name="Morin E."/>
            <person name="Murat C."/>
            <person name="Riley R."/>
            <person name="Ohm R."/>
            <person name="Sun H."/>
            <person name="Tunlid A."/>
            <person name="Henrissat B."/>
            <person name="Grigoriev I.V."/>
            <person name="Hibbett D.S."/>
            <person name="Martin F."/>
        </authorList>
    </citation>
    <scope>NUCLEOTIDE SEQUENCE [LARGE SCALE GENOMIC DNA]</scope>
    <source>
        <strain evidence="7 8">Koide BX008</strain>
    </source>
</reference>
<dbReference type="GO" id="GO:0009277">
    <property type="term" value="C:fungal-type cell wall"/>
    <property type="evidence" value="ECO:0007669"/>
    <property type="project" value="InterPro"/>
</dbReference>
<organism evidence="7 8">
    <name type="scientific">Amanita muscaria (strain Koide BX008)</name>
    <dbReference type="NCBI Taxonomy" id="946122"/>
    <lineage>
        <taxon>Eukaryota</taxon>
        <taxon>Fungi</taxon>
        <taxon>Dikarya</taxon>
        <taxon>Basidiomycota</taxon>
        <taxon>Agaricomycotina</taxon>
        <taxon>Agaricomycetes</taxon>
        <taxon>Agaricomycetidae</taxon>
        <taxon>Agaricales</taxon>
        <taxon>Pluteineae</taxon>
        <taxon>Amanitaceae</taxon>
        <taxon>Amanita</taxon>
    </lineage>
</organism>
<keyword evidence="8" id="KW-1185">Reference proteome</keyword>
<dbReference type="OrthoDB" id="4225815at2759"/>
<keyword evidence="4 6" id="KW-0964">Secreted</keyword>
<protein>
    <recommendedName>
        <fullName evidence="6">Hydrophobin</fullName>
    </recommendedName>
</protein>
<evidence type="ECO:0000313" key="8">
    <source>
        <dbReference type="Proteomes" id="UP000054549"/>
    </source>
</evidence>
<dbReference type="EMBL" id="KN818275">
    <property type="protein sequence ID" value="KIL62099.1"/>
    <property type="molecule type" value="Genomic_DNA"/>
</dbReference>
<dbReference type="Proteomes" id="UP000054549">
    <property type="component" value="Unassembled WGS sequence"/>
</dbReference>
<keyword evidence="3 6" id="KW-0134">Cell wall</keyword>
<dbReference type="InParanoid" id="A0A0C2T6B0"/>
<evidence type="ECO:0000256" key="6">
    <source>
        <dbReference type="RuleBase" id="RU365009"/>
    </source>
</evidence>
<feature type="signal peptide" evidence="6">
    <location>
        <begin position="1"/>
        <end position="17"/>
    </location>
</feature>
<accession>A0A0C2T6B0</accession>
<evidence type="ECO:0000256" key="2">
    <source>
        <dbReference type="ARBA" id="ARBA00010446"/>
    </source>
</evidence>
<comment type="subcellular location">
    <subcellularLocation>
        <location evidence="1 6">Secreted</location>
        <location evidence="1 6">Cell wall</location>
    </subcellularLocation>
</comment>
<gene>
    <name evidence="7" type="ORF">M378DRAFT_805173</name>
</gene>
<dbReference type="GO" id="GO:0005199">
    <property type="term" value="F:structural constituent of cell wall"/>
    <property type="evidence" value="ECO:0007669"/>
    <property type="project" value="InterPro"/>
</dbReference>
<dbReference type="AlphaFoldDB" id="A0A0C2T6B0"/>
<dbReference type="CDD" id="cd23507">
    <property type="entry name" value="hydrophobin_I"/>
    <property type="match status" value="1"/>
</dbReference>
<dbReference type="Pfam" id="PF01185">
    <property type="entry name" value="Hydrophobin"/>
    <property type="match status" value="1"/>
</dbReference>